<gene>
    <name evidence="2" type="ORF">BN869_000006670_1</name>
</gene>
<feature type="compositionally biased region" description="Basic and acidic residues" evidence="1">
    <location>
        <begin position="218"/>
        <end position="230"/>
    </location>
</feature>
<name>A0A0B7K4X0_BIOOC</name>
<dbReference type="CDD" id="cd02440">
    <property type="entry name" value="AdoMet_MTases"/>
    <property type="match status" value="1"/>
</dbReference>
<dbReference type="EMBL" id="CDPU01000019">
    <property type="protein sequence ID" value="CEO50612.1"/>
    <property type="molecule type" value="Genomic_DNA"/>
</dbReference>
<dbReference type="AlphaFoldDB" id="A0A0B7K4X0"/>
<dbReference type="Gene3D" id="3.40.50.150">
    <property type="entry name" value="Vaccinia Virus protein VP39"/>
    <property type="match status" value="1"/>
</dbReference>
<feature type="region of interest" description="Disordered" evidence="1">
    <location>
        <begin position="180"/>
        <end position="202"/>
    </location>
</feature>
<evidence type="ECO:0008006" key="3">
    <source>
        <dbReference type="Google" id="ProtNLM"/>
    </source>
</evidence>
<proteinExistence type="predicted"/>
<feature type="region of interest" description="Disordered" evidence="1">
    <location>
        <begin position="217"/>
        <end position="247"/>
    </location>
</feature>
<evidence type="ECO:0000313" key="2">
    <source>
        <dbReference type="EMBL" id="CEO50612.1"/>
    </source>
</evidence>
<dbReference type="InterPro" id="IPR029063">
    <property type="entry name" value="SAM-dependent_MTases_sf"/>
</dbReference>
<feature type="compositionally biased region" description="Polar residues" evidence="1">
    <location>
        <begin position="180"/>
        <end position="195"/>
    </location>
</feature>
<sequence>MSATTPRPSPCPGKTPHTIALDLQTACTKLFRVVLSSFRKDHIDSNVVSRIHRSSGSLVLWARDYGLAYGSMDEKLFSMPRLRKRILKSLQGTCEVLLHRLLPLIKGPHHTDLQEAKESATRALSSIDCMETDENGDTLSIISVYSAAPDALEEACSDLENEIECLMALSPLIDESFQSKGTKDTQVGGKQQAKASTEKGKVGDVISKEISSLGDLEADGRKISRKRPLESDEGPNETQNSPTLEQQDTDASLLDLHSATSSLTIADDIDISKHPLSKWTYYFPREEHDMEMADMMHDMTMRLRNQALTLAPLSSESTKRILDLVADQYPSTTVLGWDVASVQLPKCVPPNLWWEIQDFETEWDYEDVVSDPFDFIHGSEIMLAVKYQDALFERALRYLKPGGWFELKFLDYTVHSDHAEIDINSPLIRVWHELERALGAHGVDTAITSRGKVADLLKSQGFSDIREMEYRVPLGTWAKGEKWKYIGLEAQTIFYDNLRSLLTTPLLETSSWPDQTSIDQLISSVKDAMKSRGLIGSRLHIYYRVVCGQKPAVDQEAPALDNEQKQ</sequence>
<dbReference type="Pfam" id="PF13489">
    <property type="entry name" value="Methyltransf_23"/>
    <property type="match status" value="1"/>
</dbReference>
<reference evidence="2" key="1">
    <citation type="submission" date="2015-01" db="EMBL/GenBank/DDBJ databases">
        <authorList>
            <person name="Durling Mikael"/>
        </authorList>
    </citation>
    <scope>NUCLEOTIDE SEQUENCE</scope>
</reference>
<evidence type="ECO:0000256" key="1">
    <source>
        <dbReference type="SAM" id="MobiDB-lite"/>
    </source>
</evidence>
<organism evidence="2">
    <name type="scientific">Bionectria ochroleuca</name>
    <name type="common">Gliocladium roseum</name>
    <dbReference type="NCBI Taxonomy" id="29856"/>
    <lineage>
        <taxon>Eukaryota</taxon>
        <taxon>Fungi</taxon>
        <taxon>Dikarya</taxon>
        <taxon>Ascomycota</taxon>
        <taxon>Pezizomycotina</taxon>
        <taxon>Sordariomycetes</taxon>
        <taxon>Hypocreomycetidae</taxon>
        <taxon>Hypocreales</taxon>
        <taxon>Bionectriaceae</taxon>
        <taxon>Clonostachys</taxon>
    </lineage>
</organism>
<protein>
    <recommendedName>
        <fullName evidence="3">Methyltransferase type 11 domain-containing protein</fullName>
    </recommendedName>
</protein>
<dbReference type="SUPFAM" id="SSF53335">
    <property type="entry name" value="S-adenosyl-L-methionine-dependent methyltransferases"/>
    <property type="match status" value="1"/>
</dbReference>
<accession>A0A0B7K4X0</accession>
<feature type="compositionally biased region" description="Polar residues" evidence="1">
    <location>
        <begin position="236"/>
        <end position="247"/>
    </location>
</feature>